<gene>
    <name evidence="1" type="ORF">SPELUC_LOCUS8884</name>
</gene>
<sequence length="176" mass="20397">WRLVFSNLAAGTEVVAVSSSVWAIAGFTFHKFISQEVDNGVPKENNPVENENYSYEISFTDDESLLKKEDNKRVLDKDKRKRVFFHKTNIAIKDNSYSAKLEQLKNQSNLMKEEQAHTKYKEGKKFIEDLEAELNKKTGKEAIVNRTSQQEQELKDKKQELAELEKRQSQDPKKAN</sequence>
<dbReference type="EMBL" id="CAJVPW010013982">
    <property type="protein sequence ID" value="CAG8650141.1"/>
    <property type="molecule type" value="Genomic_DNA"/>
</dbReference>
<keyword evidence="2" id="KW-1185">Reference proteome</keyword>
<name>A0ACA9ND57_9GLOM</name>
<accession>A0ACA9ND57</accession>
<organism evidence="1 2">
    <name type="scientific">Cetraspora pellucida</name>
    <dbReference type="NCBI Taxonomy" id="1433469"/>
    <lineage>
        <taxon>Eukaryota</taxon>
        <taxon>Fungi</taxon>
        <taxon>Fungi incertae sedis</taxon>
        <taxon>Mucoromycota</taxon>
        <taxon>Glomeromycotina</taxon>
        <taxon>Glomeromycetes</taxon>
        <taxon>Diversisporales</taxon>
        <taxon>Gigasporaceae</taxon>
        <taxon>Cetraspora</taxon>
    </lineage>
</organism>
<evidence type="ECO:0000313" key="2">
    <source>
        <dbReference type="Proteomes" id="UP000789366"/>
    </source>
</evidence>
<proteinExistence type="predicted"/>
<feature type="non-terminal residue" evidence="1">
    <location>
        <position position="1"/>
    </location>
</feature>
<reference evidence="1" key="1">
    <citation type="submission" date="2021-06" db="EMBL/GenBank/DDBJ databases">
        <authorList>
            <person name="Kallberg Y."/>
            <person name="Tangrot J."/>
            <person name="Rosling A."/>
        </authorList>
    </citation>
    <scope>NUCLEOTIDE SEQUENCE</scope>
    <source>
        <strain evidence="1">28 12/20/2015</strain>
    </source>
</reference>
<comment type="caution">
    <text evidence="1">The sequence shown here is derived from an EMBL/GenBank/DDBJ whole genome shotgun (WGS) entry which is preliminary data.</text>
</comment>
<evidence type="ECO:0000313" key="1">
    <source>
        <dbReference type="EMBL" id="CAG8650141.1"/>
    </source>
</evidence>
<protein>
    <submittedName>
        <fullName evidence="1">1256_t:CDS:1</fullName>
    </submittedName>
</protein>
<dbReference type="Proteomes" id="UP000789366">
    <property type="component" value="Unassembled WGS sequence"/>
</dbReference>